<dbReference type="EMBL" id="MN739755">
    <property type="protein sequence ID" value="QHT25104.1"/>
    <property type="molecule type" value="Genomic_DNA"/>
</dbReference>
<dbReference type="AlphaFoldDB" id="A0A6C0E7Q0"/>
<reference evidence="1" key="1">
    <citation type="journal article" date="2020" name="Nature">
        <title>Giant virus diversity and host interactions through global metagenomics.</title>
        <authorList>
            <person name="Schulz F."/>
            <person name="Roux S."/>
            <person name="Paez-Espino D."/>
            <person name="Jungbluth S."/>
            <person name="Walsh D.A."/>
            <person name="Denef V.J."/>
            <person name="McMahon K.D."/>
            <person name="Konstantinidis K.T."/>
            <person name="Eloe-Fadrosh E.A."/>
            <person name="Kyrpides N.C."/>
            <person name="Woyke T."/>
        </authorList>
    </citation>
    <scope>NUCLEOTIDE SEQUENCE</scope>
    <source>
        <strain evidence="1">GVMAG-M-3300023179-150</strain>
    </source>
</reference>
<organism evidence="1">
    <name type="scientific">viral metagenome</name>
    <dbReference type="NCBI Taxonomy" id="1070528"/>
    <lineage>
        <taxon>unclassified sequences</taxon>
        <taxon>metagenomes</taxon>
        <taxon>organismal metagenomes</taxon>
    </lineage>
</organism>
<protein>
    <submittedName>
        <fullName evidence="1">Uncharacterized protein</fullName>
    </submittedName>
</protein>
<sequence length="105" mass="12211">MSESIPKQIKLVKRTAKLYEPIGYEFSKFPYPPFFSDTFIVYPTEHVNVSDISNTNTHGVYRSEGESSTIIKQISFSQQGTYHIIVKRHNGREYEITELHEIIVK</sequence>
<name>A0A6C0E7Q0_9ZZZZ</name>
<proteinExistence type="predicted"/>
<evidence type="ECO:0000313" key="1">
    <source>
        <dbReference type="EMBL" id="QHT25104.1"/>
    </source>
</evidence>
<accession>A0A6C0E7Q0</accession>